<feature type="transmembrane region" description="Helical" evidence="1">
    <location>
        <begin position="21"/>
        <end position="41"/>
    </location>
</feature>
<dbReference type="RefSeq" id="WP_354367533.1">
    <property type="nucleotide sequence ID" value="NZ_JBEPLN010000004.1"/>
</dbReference>
<reference evidence="2 3" key="1">
    <citation type="submission" date="2024-06" db="EMBL/GenBank/DDBJ databases">
        <title>Genomic Encyclopedia of Type Strains, Phase IV (KMG-IV): sequencing the most valuable type-strain genomes for metagenomic binning, comparative biology and taxonomic classification.</title>
        <authorList>
            <person name="Goeker M."/>
        </authorList>
    </citation>
    <scope>NUCLEOTIDE SEQUENCE [LARGE SCALE GENOMIC DNA]</scope>
    <source>
        <strain evidence="2 3">DSM 28302</strain>
    </source>
</reference>
<accession>A0ABV2JDA4</accession>
<keyword evidence="1" id="KW-1133">Transmembrane helix</keyword>
<comment type="caution">
    <text evidence="2">The sequence shown here is derived from an EMBL/GenBank/DDBJ whole genome shotgun (WGS) entry which is preliminary data.</text>
</comment>
<proteinExistence type="predicted"/>
<protein>
    <submittedName>
        <fullName evidence="2">Uncharacterized protein</fullName>
    </submittedName>
</protein>
<sequence>MFTGVSWDNRESLKACLMARLKVIILLVAMMLFSLVLFPFLKKYYASTVDDKSLYQVVLNNYQSAIEEYATGLPLKATTGDVNLKVLQSPSRNPSYQYMDLEGDGIDELIIAFHDGSDEVEVLAAYTVAFYGLKKLPADLIHLSNDDTRQGHWTAFDVSDLVSMAVDDMVKGDFSSIKGQWESKDGHQLEFSAAGLLTIDHQSATDHLSDLIGNQIFLGDHVLIPESFAVNDAVKGRATGFVVAENRLSIEALYFIPRGIAYSTSDASRDRIVTVANQAVFYREKEQ</sequence>
<name>A0ABV2JDA4_9STRE</name>
<dbReference type="EMBL" id="JBEPLN010000004">
    <property type="protein sequence ID" value="MET3633729.1"/>
    <property type="molecule type" value="Genomic_DNA"/>
</dbReference>
<keyword evidence="1" id="KW-0472">Membrane</keyword>
<evidence type="ECO:0000313" key="3">
    <source>
        <dbReference type="Proteomes" id="UP001549037"/>
    </source>
</evidence>
<evidence type="ECO:0000313" key="2">
    <source>
        <dbReference type="EMBL" id="MET3633729.1"/>
    </source>
</evidence>
<gene>
    <name evidence="2" type="ORF">ABID28_000362</name>
</gene>
<keyword evidence="1" id="KW-0812">Transmembrane</keyword>
<dbReference type="Proteomes" id="UP001549037">
    <property type="component" value="Unassembled WGS sequence"/>
</dbReference>
<organism evidence="2 3">
    <name type="scientific">Streptococcus porcorum</name>
    <dbReference type="NCBI Taxonomy" id="701526"/>
    <lineage>
        <taxon>Bacteria</taxon>
        <taxon>Bacillati</taxon>
        <taxon>Bacillota</taxon>
        <taxon>Bacilli</taxon>
        <taxon>Lactobacillales</taxon>
        <taxon>Streptococcaceae</taxon>
        <taxon>Streptococcus</taxon>
    </lineage>
</organism>
<keyword evidence="3" id="KW-1185">Reference proteome</keyword>
<evidence type="ECO:0000256" key="1">
    <source>
        <dbReference type="SAM" id="Phobius"/>
    </source>
</evidence>